<name>A0A4D6LDY8_VIGUN</name>
<evidence type="ECO:0000313" key="4">
    <source>
        <dbReference type="Proteomes" id="UP000501690"/>
    </source>
</evidence>
<sequence length="461" mass="51447">MSSDSDSVSSSSLGSGSGQSGGEGSGRSGGEGSGQLASEGRIPMEAGHSASGQVNVVPTQLHPNNWAYLQAFWVLCRSLYLQLSPQCFLYFYDTRPESPTTLLSLISQPGISRLEAFSQSFKHFKDGFFKVLVKEPRRSYFHNDDGSMKFPFNWTDNPWCYKDMKRKELSVVDREVVETLMKFNDKGLSHMAQLGKKNLNLFQALCKEKAAKAKSAGNTKVPNLQDLLVKVHVHGGTTRKVEVPAKQGGRKDVNRVRATLLGSGSSSKVKKPEPSLIELPETTVQCDIEINLAESLVNSIDNIEPNAMVKDVLEFNNKALILGHRLGSLLQREMKEGGWSNVEELREELKIQADKHTEEKATWKKEKEEWLEERKRLGELEDLKGHIIQKHINGFQKGLWQAAFFHKDVDAFDAKFDVNKDVVDGQLVNEMESILEEEAQKVATEVDANPDEIAVVDVDVN</sequence>
<gene>
    <name evidence="3" type="ORF">DEO72_LG3g1337</name>
</gene>
<evidence type="ECO:0000256" key="1">
    <source>
        <dbReference type="SAM" id="Coils"/>
    </source>
</evidence>
<evidence type="ECO:0008006" key="5">
    <source>
        <dbReference type="Google" id="ProtNLM"/>
    </source>
</evidence>
<feature type="compositionally biased region" description="Low complexity" evidence="2">
    <location>
        <begin position="1"/>
        <end position="14"/>
    </location>
</feature>
<evidence type="ECO:0000256" key="2">
    <source>
        <dbReference type="SAM" id="MobiDB-lite"/>
    </source>
</evidence>
<keyword evidence="1" id="KW-0175">Coiled coil</keyword>
<organism evidence="3 4">
    <name type="scientific">Vigna unguiculata</name>
    <name type="common">Cowpea</name>
    <dbReference type="NCBI Taxonomy" id="3917"/>
    <lineage>
        <taxon>Eukaryota</taxon>
        <taxon>Viridiplantae</taxon>
        <taxon>Streptophyta</taxon>
        <taxon>Embryophyta</taxon>
        <taxon>Tracheophyta</taxon>
        <taxon>Spermatophyta</taxon>
        <taxon>Magnoliopsida</taxon>
        <taxon>eudicotyledons</taxon>
        <taxon>Gunneridae</taxon>
        <taxon>Pentapetalae</taxon>
        <taxon>rosids</taxon>
        <taxon>fabids</taxon>
        <taxon>Fabales</taxon>
        <taxon>Fabaceae</taxon>
        <taxon>Papilionoideae</taxon>
        <taxon>50 kb inversion clade</taxon>
        <taxon>NPAAA clade</taxon>
        <taxon>indigoferoid/millettioid clade</taxon>
        <taxon>Phaseoleae</taxon>
        <taxon>Vigna</taxon>
    </lineage>
</organism>
<feature type="region of interest" description="Disordered" evidence="2">
    <location>
        <begin position="1"/>
        <end position="38"/>
    </location>
</feature>
<protein>
    <recommendedName>
        <fullName evidence="5">Transposase</fullName>
    </recommendedName>
</protein>
<dbReference type="AlphaFoldDB" id="A0A4D6LDY8"/>
<feature type="coiled-coil region" evidence="1">
    <location>
        <begin position="342"/>
        <end position="373"/>
    </location>
</feature>
<proteinExistence type="predicted"/>
<accession>A0A4D6LDY8</accession>
<reference evidence="3 4" key="1">
    <citation type="submission" date="2019-04" db="EMBL/GenBank/DDBJ databases">
        <title>An improved genome assembly and genetic linkage map for asparagus bean, Vigna unguiculata ssp. sesquipedialis.</title>
        <authorList>
            <person name="Xia Q."/>
            <person name="Zhang R."/>
            <person name="Dong Y."/>
        </authorList>
    </citation>
    <scope>NUCLEOTIDE SEQUENCE [LARGE SCALE GENOMIC DNA]</scope>
    <source>
        <tissue evidence="3">Leaf</tissue>
    </source>
</reference>
<feature type="compositionally biased region" description="Gly residues" evidence="2">
    <location>
        <begin position="15"/>
        <end position="33"/>
    </location>
</feature>
<evidence type="ECO:0000313" key="3">
    <source>
        <dbReference type="EMBL" id="QCD86811.1"/>
    </source>
</evidence>
<dbReference type="EMBL" id="CP039347">
    <property type="protein sequence ID" value="QCD86811.1"/>
    <property type="molecule type" value="Genomic_DNA"/>
</dbReference>
<dbReference type="Proteomes" id="UP000501690">
    <property type="component" value="Linkage Group LG3"/>
</dbReference>
<keyword evidence="4" id="KW-1185">Reference proteome</keyword>